<proteinExistence type="inferred from homology"/>
<evidence type="ECO:0000256" key="1">
    <source>
        <dbReference type="ARBA" id="ARBA00009283"/>
    </source>
</evidence>
<feature type="active site" description="Proton acceptor" evidence="3">
    <location>
        <position position="255"/>
    </location>
</feature>
<dbReference type="GO" id="GO:0045134">
    <property type="term" value="F:UDP phosphatase activity"/>
    <property type="evidence" value="ECO:0007669"/>
    <property type="project" value="TreeGrafter"/>
</dbReference>
<dbReference type="GO" id="GO:0017111">
    <property type="term" value="F:ribonucleoside triphosphate phosphatase activity"/>
    <property type="evidence" value="ECO:0007669"/>
    <property type="project" value="TreeGrafter"/>
</dbReference>
<accession>A0AAV9SI18</accession>
<evidence type="ECO:0008006" key="10">
    <source>
        <dbReference type="Google" id="ProtNLM"/>
    </source>
</evidence>
<organism evidence="8 9">
    <name type="scientific">Crenichthys baileyi</name>
    <name type="common">White River springfish</name>
    <dbReference type="NCBI Taxonomy" id="28760"/>
    <lineage>
        <taxon>Eukaryota</taxon>
        <taxon>Metazoa</taxon>
        <taxon>Chordata</taxon>
        <taxon>Craniata</taxon>
        <taxon>Vertebrata</taxon>
        <taxon>Euteleostomi</taxon>
        <taxon>Actinopterygii</taxon>
        <taxon>Neopterygii</taxon>
        <taxon>Teleostei</taxon>
        <taxon>Neoteleostei</taxon>
        <taxon>Acanthomorphata</taxon>
        <taxon>Ovalentaria</taxon>
        <taxon>Atherinomorphae</taxon>
        <taxon>Cyprinodontiformes</taxon>
        <taxon>Goodeidae</taxon>
        <taxon>Crenichthys</taxon>
    </lineage>
</organism>
<reference evidence="8 9" key="1">
    <citation type="submission" date="2021-06" db="EMBL/GenBank/DDBJ databases">
        <authorList>
            <person name="Palmer J.M."/>
        </authorList>
    </citation>
    <scope>NUCLEOTIDE SEQUENCE [LARGE SCALE GENOMIC DNA]</scope>
    <source>
        <strain evidence="8 9">MEX-2019</strain>
        <tissue evidence="8">Muscle</tissue>
    </source>
</reference>
<sequence>METGAALLLLVALLGKSSAVSFYGDSISFSPLQMNTDGRYKVTFFHRENGRNDCQNQASLLCEGGVCMDLDESDTLQTDQDSSGQGRWCQTEKRTTATFQANGTSFTLSWDEVDKAMIRKSQSSPGNSMYGIVLDAGSSHTSMYIYKWPAGKQNGTGIVTQHSECKVQGGGISSYAGKHGGAAKSLEECMKHALKEIPTSRQHQTPLCLGATAGMRLLNIVNQTESERVLQEVEKKLRSYPFLFKGASILSGQAEGAYGWVTVNYLLENFVKYGFVGHWLNPGRSTIGALDLGGASTQITFQTSKKLENQDNLMKLTLYGQTYTLYTQSFLCYGQDQIIRKLLAHLIKTQGVKSQVFNPCAPQKFTISTKLGEDVFDSPCTEKYRPDNLDPQMTITVVGTGNYQQCVNNIKEIFNFTYCSYSMCSFDGVFQPRVTGSFMAFSAYYFTQKYIKEITNITLTSPSRAVEAAKLICNMTMAKIMEKTKAEEKYIKNVCTMSNFVQVLLTNGYHFDEASFPSISFQEKAGGASVGWALGYMLNVSNDVPAEGLSMMKALPSGSWAGIIFLFIVFVFFALVYGVVINRNRTTRSDII</sequence>
<dbReference type="EMBL" id="JAHHUM010000321">
    <property type="protein sequence ID" value="KAK5621021.1"/>
    <property type="molecule type" value="Genomic_DNA"/>
</dbReference>
<dbReference type="AlphaFoldDB" id="A0AAV9SI18"/>
<dbReference type="GO" id="GO:0004382">
    <property type="term" value="F:GDP phosphatase activity"/>
    <property type="evidence" value="ECO:0007669"/>
    <property type="project" value="TreeGrafter"/>
</dbReference>
<dbReference type="PANTHER" id="PTHR11782">
    <property type="entry name" value="ADENOSINE/GUANOSINE DIPHOSPHATASE"/>
    <property type="match status" value="1"/>
</dbReference>
<evidence type="ECO:0000256" key="6">
    <source>
        <dbReference type="SAM" id="Phobius"/>
    </source>
</evidence>
<keyword evidence="4" id="KW-0067">ATP-binding</keyword>
<keyword evidence="2 5" id="KW-0378">Hydrolase</keyword>
<evidence type="ECO:0000256" key="5">
    <source>
        <dbReference type="RuleBase" id="RU003833"/>
    </source>
</evidence>
<evidence type="ECO:0000256" key="3">
    <source>
        <dbReference type="PIRSR" id="PIRSR600407-1"/>
    </source>
</evidence>
<dbReference type="PANTHER" id="PTHR11782:SF33">
    <property type="entry name" value="ECTONUCLEOSIDE TRIPHOSPHATE DIPHOSPHOHYDROLASE 2"/>
    <property type="match status" value="1"/>
</dbReference>
<name>A0AAV9SI18_9TELE</name>
<feature type="chain" id="PRO_5043642541" description="Ectonucleoside triphosphate diphosphohydrolase 2" evidence="7">
    <location>
        <begin position="20"/>
        <end position="592"/>
    </location>
</feature>
<keyword evidence="9" id="KW-1185">Reference proteome</keyword>
<feature type="signal peptide" evidence="7">
    <location>
        <begin position="1"/>
        <end position="19"/>
    </location>
</feature>
<dbReference type="GO" id="GO:0005886">
    <property type="term" value="C:plasma membrane"/>
    <property type="evidence" value="ECO:0007669"/>
    <property type="project" value="TreeGrafter"/>
</dbReference>
<protein>
    <recommendedName>
        <fullName evidence="10">Ectonucleoside triphosphate diphosphohydrolase 2</fullName>
    </recommendedName>
</protein>
<feature type="binding site" evidence="4">
    <location>
        <begin position="294"/>
        <end position="298"/>
    </location>
    <ligand>
        <name>ATP</name>
        <dbReference type="ChEBI" id="CHEBI:30616"/>
    </ligand>
</feature>
<dbReference type="Gene3D" id="3.30.420.40">
    <property type="match status" value="1"/>
</dbReference>
<dbReference type="GO" id="GO:0009134">
    <property type="term" value="P:nucleoside diphosphate catabolic process"/>
    <property type="evidence" value="ECO:0007669"/>
    <property type="project" value="TreeGrafter"/>
</dbReference>
<keyword evidence="7" id="KW-0732">Signal</keyword>
<comment type="similarity">
    <text evidence="1 5">Belongs to the GDA1/CD39 NTPase family.</text>
</comment>
<evidence type="ECO:0000256" key="7">
    <source>
        <dbReference type="SAM" id="SignalP"/>
    </source>
</evidence>
<dbReference type="Pfam" id="PF01150">
    <property type="entry name" value="GDA1_CD39"/>
    <property type="match status" value="1"/>
</dbReference>
<keyword evidence="6" id="KW-0472">Membrane</keyword>
<gene>
    <name evidence="8" type="ORF">CRENBAI_015112</name>
</gene>
<dbReference type="Proteomes" id="UP001311232">
    <property type="component" value="Unassembled WGS sequence"/>
</dbReference>
<keyword evidence="6" id="KW-1133">Transmembrane helix</keyword>
<feature type="transmembrane region" description="Helical" evidence="6">
    <location>
        <begin position="560"/>
        <end position="580"/>
    </location>
</feature>
<evidence type="ECO:0000256" key="2">
    <source>
        <dbReference type="ARBA" id="ARBA00022801"/>
    </source>
</evidence>
<evidence type="ECO:0000256" key="4">
    <source>
        <dbReference type="PIRSR" id="PIRSR600407-2"/>
    </source>
</evidence>
<dbReference type="FunFam" id="3.30.420.40:FF:000068">
    <property type="entry name" value="Ectonucleoside triphosphate diphosphohydrolase 1"/>
    <property type="match status" value="1"/>
</dbReference>
<comment type="caution">
    <text evidence="8">The sequence shown here is derived from an EMBL/GenBank/DDBJ whole genome shotgun (WGS) entry which is preliminary data.</text>
</comment>
<dbReference type="GO" id="GO:0005524">
    <property type="term" value="F:ATP binding"/>
    <property type="evidence" value="ECO:0007669"/>
    <property type="project" value="UniProtKB-KW"/>
</dbReference>
<keyword evidence="6" id="KW-0812">Transmembrane</keyword>
<evidence type="ECO:0000313" key="8">
    <source>
        <dbReference type="EMBL" id="KAK5621021.1"/>
    </source>
</evidence>
<dbReference type="Gene3D" id="3.30.420.150">
    <property type="entry name" value="Exopolyphosphatase. Domain 2"/>
    <property type="match status" value="1"/>
</dbReference>
<keyword evidence="4" id="KW-0547">Nucleotide-binding</keyword>
<evidence type="ECO:0000313" key="9">
    <source>
        <dbReference type="Proteomes" id="UP001311232"/>
    </source>
</evidence>
<dbReference type="PROSITE" id="PS01238">
    <property type="entry name" value="GDA1_CD39_NTPASE"/>
    <property type="match status" value="1"/>
</dbReference>
<dbReference type="InterPro" id="IPR000407">
    <property type="entry name" value="GDA1_CD39_NTPase"/>
</dbReference>